<protein>
    <submittedName>
        <fullName evidence="2">Uncharacterized protein</fullName>
    </submittedName>
</protein>
<feature type="compositionally biased region" description="Low complexity" evidence="1">
    <location>
        <begin position="113"/>
        <end position="122"/>
    </location>
</feature>
<evidence type="ECO:0000313" key="3">
    <source>
        <dbReference type="Proteomes" id="UP000325313"/>
    </source>
</evidence>
<dbReference type="EMBL" id="VDEP01000139">
    <property type="protein sequence ID" value="KAA1128745.1"/>
    <property type="molecule type" value="Genomic_DNA"/>
</dbReference>
<feature type="compositionally biased region" description="Basic and acidic residues" evidence="1">
    <location>
        <begin position="58"/>
        <end position="68"/>
    </location>
</feature>
<feature type="region of interest" description="Disordered" evidence="1">
    <location>
        <begin position="15"/>
        <end position="76"/>
    </location>
</feature>
<feature type="region of interest" description="Disordered" evidence="1">
    <location>
        <begin position="95"/>
        <end position="151"/>
    </location>
</feature>
<evidence type="ECO:0000313" key="2">
    <source>
        <dbReference type="EMBL" id="KAA1128745.1"/>
    </source>
</evidence>
<feature type="compositionally biased region" description="Pro residues" evidence="1">
    <location>
        <begin position="131"/>
        <end position="144"/>
    </location>
</feature>
<dbReference type="AlphaFoldDB" id="A0A5B0RUK6"/>
<dbReference type="Proteomes" id="UP000325313">
    <property type="component" value="Unassembled WGS sequence"/>
</dbReference>
<accession>A0A5B0RUK6</accession>
<sequence>MSSAFIIPERLVGQPLSPYSLHSEPSTAAEEESAPSPNPEAFVKAESPDDNAASSPIDVRRRAEDHVPAPRPPPPSFSDIRLFAIAAAFQVNSDGQFPFNSQERHARSPSPPRSSETPGSGTASSPIRVNTPPPAEPCYVYPPHPDPDQELTPEERGPIWAKVVQEDAVLNARRHIKDFFWSYFELLDGDVLNHPRCSGGYRRLARCCLYENVMEELDRVLETVDQVQMTVIE</sequence>
<name>A0A5B0RUK6_PUCGR</name>
<gene>
    <name evidence="2" type="ORF">PGTUg99_011158</name>
</gene>
<proteinExistence type="predicted"/>
<reference evidence="2 3" key="1">
    <citation type="submission" date="2019-05" db="EMBL/GenBank/DDBJ databases">
        <title>Emergence of the Ug99 lineage of the wheat stem rust pathogen through somatic hybridization.</title>
        <authorList>
            <person name="Li F."/>
            <person name="Upadhyaya N.M."/>
            <person name="Sperschneider J."/>
            <person name="Matny O."/>
            <person name="Nguyen-Phuc H."/>
            <person name="Mago R."/>
            <person name="Raley C."/>
            <person name="Miller M.E."/>
            <person name="Silverstein K.A.T."/>
            <person name="Henningsen E."/>
            <person name="Hirsch C.D."/>
            <person name="Visser B."/>
            <person name="Pretorius Z.A."/>
            <person name="Steffenson B.J."/>
            <person name="Schwessinger B."/>
            <person name="Dodds P.N."/>
            <person name="Figueroa M."/>
        </authorList>
    </citation>
    <scope>NUCLEOTIDE SEQUENCE [LARGE SCALE GENOMIC DNA]</scope>
    <source>
        <strain evidence="2 3">Ug99</strain>
    </source>
</reference>
<comment type="caution">
    <text evidence="2">The sequence shown here is derived from an EMBL/GenBank/DDBJ whole genome shotgun (WGS) entry which is preliminary data.</text>
</comment>
<evidence type="ECO:0000256" key="1">
    <source>
        <dbReference type="SAM" id="MobiDB-lite"/>
    </source>
</evidence>
<organism evidence="2 3">
    <name type="scientific">Puccinia graminis f. sp. tritici</name>
    <dbReference type="NCBI Taxonomy" id="56615"/>
    <lineage>
        <taxon>Eukaryota</taxon>
        <taxon>Fungi</taxon>
        <taxon>Dikarya</taxon>
        <taxon>Basidiomycota</taxon>
        <taxon>Pucciniomycotina</taxon>
        <taxon>Pucciniomycetes</taxon>
        <taxon>Pucciniales</taxon>
        <taxon>Pucciniaceae</taxon>
        <taxon>Puccinia</taxon>
    </lineage>
</organism>